<keyword evidence="1" id="KW-0472">Membrane</keyword>
<evidence type="ECO:0008006" key="4">
    <source>
        <dbReference type="Google" id="ProtNLM"/>
    </source>
</evidence>
<feature type="transmembrane region" description="Helical" evidence="1">
    <location>
        <begin position="150"/>
        <end position="171"/>
    </location>
</feature>
<evidence type="ECO:0000313" key="3">
    <source>
        <dbReference type="Proteomes" id="UP000077852"/>
    </source>
</evidence>
<feature type="transmembrane region" description="Helical" evidence="1">
    <location>
        <begin position="50"/>
        <end position="75"/>
    </location>
</feature>
<dbReference type="Proteomes" id="UP000077852">
    <property type="component" value="Unassembled WGS sequence"/>
</dbReference>
<proteinExistence type="predicted"/>
<dbReference type="AlphaFoldDB" id="A0AA91DK94"/>
<feature type="transmembrane region" description="Helical" evidence="1">
    <location>
        <begin position="81"/>
        <end position="101"/>
    </location>
</feature>
<dbReference type="PANTHER" id="PTHR34980:SF3">
    <property type="entry name" value="BLR8105 PROTEIN"/>
    <property type="match status" value="1"/>
</dbReference>
<evidence type="ECO:0000256" key="1">
    <source>
        <dbReference type="SAM" id="Phobius"/>
    </source>
</evidence>
<dbReference type="Pfam" id="PF05656">
    <property type="entry name" value="DUF805"/>
    <property type="match status" value="1"/>
</dbReference>
<dbReference type="RefSeq" id="WP_081269799.1">
    <property type="nucleotide sequence ID" value="NZ_LVHG01000062.1"/>
</dbReference>
<organism evidence="2 3">
    <name type="scientific">Variovorax paradoxus</name>
    <dbReference type="NCBI Taxonomy" id="34073"/>
    <lineage>
        <taxon>Bacteria</taxon>
        <taxon>Pseudomonadati</taxon>
        <taxon>Pseudomonadota</taxon>
        <taxon>Betaproteobacteria</taxon>
        <taxon>Burkholderiales</taxon>
        <taxon>Comamonadaceae</taxon>
        <taxon>Variovorax</taxon>
    </lineage>
</organism>
<dbReference type="InterPro" id="IPR008523">
    <property type="entry name" value="DUF805"/>
</dbReference>
<keyword evidence="1" id="KW-1133">Transmembrane helix</keyword>
<dbReference type="EMBL" id="LVHG01000062">
    <property type="protein sequence ID" value="OAK60408.1"/>
    <property type="molecule type" value="Genomic_DNA"/>
</dbReference>
<accession>A0AA91DK94</accession>
<dbReference type="GO" id="GO:0005886">
    <property type="term" value="C:plasma membrane"/>
    <property type="evidence" value="ECO:0007669"/>
    <property type="project" value="TreeGrafter"/>
</dbReference>
<keyword evidence="1" id="KW-0812">Transmembrane</keyword>
<comment type="caution">
    <text evidence="2">The sequence shown here is derived from an EMBL/GenBank/DDBJ whole genome shotgun (WGS) entry which is preliminary data.</text>
</comment>
<name>A0AA91DK94_VARPD</name>
<reference evidence="2 3" key="1">
    <citation type="submission" date="2016-03" db="EMBL/GenBank/DDBJ databases">
        <title>Genome sequence of Variovorax paradoxus KB5.</title>
        <authorList>
            <person name="Jeong H."/>
            <person name="Hong C.E."/>
            <person name="Jo S.H."/>
            <person name="Park J.M."/>
        </authorList>
    </citation>
    <scope>NUCLEOTIDE SEQUENCE [LARGE SCALE GENOMIC DNA]</scope>
    <source>
        <strain evidence="2 3">KB5</strain>
    </source>
</reference>
<gene>
    <name evidence="2" type="ORF">A3K87_02330</name>
</gene>
<feature type="transmembrane region" description="Helical" evidence="1">
    <location>
        <begin position="113"/>
        <end position="130"/>
    </location>
</feature>
<evidence type="ECO:0000313" key="2">
    <source>
        <dbReference type="EMBL" id="OAK60408.1"/>
    </source>
</evidence>
<protein>
    <recommendedName>
        <fullName evidence="4">DUF805 domain-containing protein</fullName>
    </recommendedName>
</protein>
<sequence>MTDFTNANPNLNPNPYAAPRAAVDDVYDDNASVQPVKLWSAKGRIGRVRFLAYMMYSYLLCVAGAGVLGGIIGAAGLGTPVGIGIVTVLALIPYFIFYVLVAIQRTHDMDWSGWMLLLGLIPLVGLIWVFKGGTKGRNRFGAPPPPNGLGVIIGAWLLPVVALVGIVLAIAMPATR</sequence>
<dbReference type="PANTHER" id="PTHR34980">
    <property type="entry name" value="INNER MEMBRANE PROTEIN-RELATED-RELATED"/>
    <property type="match status" value="1"/>
</dbReference>